<dbReference type="SUPFAM" id="SSF103473">
    <property type="entry name" value="MFS general substrate transporter"/>
    <property type="match status" value="2"/>
</dbReference>
<dbReference type="OrthoDB" id="410267at2759"/>
<sequence length="904" mass="99582">MNREKRKGIDGGWGWLVCFGSSLISLSLRSLDPSFGLLFHDLFVELDIDSMEASLIMSILDAIVNFSGLLVGPLLKKYSYRQVSFFGSLLSCSGLILTSRANSMIHIICTYSILAGLGTGLATAASFVALNTFFEKKRGQAVGFSMAGTTLAMMVVPQLIHLLLDAYGFRGAMLIVGGWALHSAVGACLLRPLRVESSKPLGKPVNNSSENDTLLRLNDTETTKKVEYGTNDCENNTAAYEEIKQHGRKENELLRKIKEIFDLDLFKDSIYLNIIVGLSLYYVAESNFKLMTPFFLSSIGMSKAEIASCLSITAFTDILARLTLPTIFDRLRLKKRVVFWTFSILVGIGRSIMVMQSKGTFLIVIFVVIGFLRGATLVNLNLTVSEYCSLSKLPSAFGMFMVFKGLFVIILSPLIGYIRDSSKSYAICIHMMTLIICTMFVTWSIEFIYPTLEQRILSFLAILPIQQTFGLIFRERFFSLGITATQTSLIVHLNGTITCSLGLISGPMMKRFTFRKVAFLGGFIVIVGICAAAYAISLPSIILTYCIIVGIGHGIMFPATNLAMNTYFRKKRNIAMGLSVTLTGLGPILMPLLIAKLLENYATTGTLLILSAVSMHSLIGASLLKPFEEKQIARIKKSNDTDAAKEITVKLNMENGIDPNHRLLEEELKRKENVSSERQGNVENAKEEKQSIWAAITEHMDLALLKDARYVAVILGMGVSLVAETNFNTMIPFVLTELSGLERTSIATVMSIQAISDITGRLCVPLLAQKAGWTSRNLYVVSLIGSTIGRTILSTWGNTYVVVIGVALIIGIAKGTKAVFQTLIIPDYVSLERLPAAYGMQMVCNGILSITIGPFIGLVHDWMMSYVVALHFTSILSLSCVVLWYIGGLWQFRKDPTKEEMTEA</sequence>
<evidence type="ECO:0000259" key="3">
    <source>
        <dbReference type="PROSITE" id="PS50850"/>
    </source>
</evidence>
<dbReference type="EnsemblMetazoa" id="XM_006569156">
    <property type="protein sequence ID" value="XP_006569219"/>
    <property type="gene ID" value="LOC410179"/>
</dbReference>
<dbReference type="GO" id="GO:0016020">
    <property type="term" value="C:membrane"/>
    <property type="evidence" value="ECO:0007669"/>
    <property type="project" value="UniProtKB-SubCell"/>
</dbReference>
<reference evidence="4" key="1">
    <citation type="submission" date="2021-01" db="UniProtKB">
        <authorList>
            <consortium name="EnsemblMetazoa"/>
        </authorList>
    </citation>
    <scope>IDENTIFICATION</scope>
    <source>
        <strain evidence="4">DH4</strain>
    </source>
</reference>
<feature type="transmembrane region" description="Helical" evidence="2">
    <location>
        <begin position="83"/>
        <end position="99"/>
    </location>
</feature>
<dbReference type="InterPro" id="IPR050327">
    <property type="entry name" value="Proton-linked_MCT"/>
</dbReference>
<feature type="transmembrane region" description="Helical" evidence="2">
    <location>
        <begin position="424"/>
        <end position="449"/>
    </location>
</feature>
<feature type="transmembrane region" description="Helical" evidence="2">
    <location>
        <begin position="12"/>
        <end position="31"/>
    </location>
</feature>
<feature type="transmembrane region" description="Helical" evidence="2">
    <location>
        <begin position="105"/>
        <end position="130"/>
    </location>
</feature>
<dbReference type="InterPro" id="IPR020846">
    <property type="entry name" value="MFS_dom"/>
</dbReference>
<evidence type="ECO:0000256" key="1">
    <source>
        <dbReference type="ARBA" id="ARBA00004141"/>
    </source>
</evidence>
<dbReference type="PANTHER" id="PTHR11360">
    <property type="entry name" value="MONOCARBOXYLATE TRANSPORTER"/>
    <property type="match status" value="1"/>
</dbReference>
<keyword evidence="2" id="KW-0812">Transmembrane</keyword>
<dbReference type="GeneID" id="410179"/>
<dbReference type="RefSeq" id="XP_006569219.1">
    <property type="nucleotide sequence ID" value="XM_006569156.3"/>
</dbReference>
<gene>
    <name evidence="6" type="primary">LOC410179</name>
</gene>
<feature type="transmembrane region" description="Helical" evidence="2">
    <location>
        <begin position="169"/>
        <end position="190"/>
    </location>
</feature>
<evidence type="ECO:0000313" key="4">
    <source>
        <dbReference type="EnsemblMetazoa" id="XP_006569219"/>
    </source>
</evidence>
<accession>A0A7M7LSU2</accession>
<dbReference type="CDD" id="cd17352">
    <property type="entry name" value="MFS_MCT_SLC16"/>
    <property type="match status" value="1"/>
</dbReference>
<feature type="transmembrane region" description="Helical" evidence="2">
    <location>
        <begin position="485"/>
        <end position="505"/>
    </location>
</feature>
<dbReference type="GO" id="GO:0008028">
    <property type="term" value="F:monocarboxylic acid transmembrane transporter activity"/>
    <property type="evidence" value="ECO:0007669"/>
    <property type="project" value="TreeGrafter"/>
</dbReference>
<feature type="transmembrane region" description="Helical" evidence="2">
    <location>
        <begin position="601"/>
        <end position="624"/>
    </location>
</feature>
<feature type="transmembrane region" description="Helical" evidence="2">
    <location>
        <begin position="802"/>
        <end position="824"/>
    </location>
</feature>
<proteinExistence type="predicted"/>
<feature type="domain" description="Major facilitator superfamily (MFS) profile" evidence="3">
    <location>
        <begin position="13"/>
        <end position="629"/>
    </location>
</feature>
<dbReference type="InterPro" id="IPR011701">
    <property type="entry name" value="MFS"/>
</dbReference>
<dbReference type="Gene3D" id="1.20.1250.20">
    <property type="entry name" value="MFS general substrate transporter like domains"/>
    <property type="match status" value="3"/>
</dbReference>
<dbReference type="Pfam" id="PF07690">
    <property type="entry name" value="MFS_1"/>
    <property type="match status" value="2"/>
</dbReference>
<evidence type="ECO:0000313" key="6">
    <source>
        <dbReference type="RefSeq" id="XP_006569219.1"/>
    </source>
</evidence>
<keyword evidence="2" id="KW-0472">Membrane</keyword>
<feature type="transmembrane region" description="Helical" evidence="2">
    <location>
        <begin position="863"/>
        <end position="886"/>
    </location>
</feature>
<evidence type="ECO:0000256" key="2">
    <source>
        <dbReference type="SAM" id="Phobius"/>
    </source>
</evidence>
<name>A0A7M7LSU2_APIME</name>
<protein>
    <submittedName>
        <fullName evidence="6">Uncharacterized protein LOC410179</fullName>
    </submittedName>
</protein>
<keyword evidence="5" id="KW-1185">Reference proteome</keyword>
<dbReference type="KEGG" id="ame:410179"/>
<dbReference type="Proteomes" id="UP000005203">
    <property type="component" value="Linkage group LG10"/>
</dbReference>
<feature type="transmembrane region" description="Helical" evidence="2">
    <location>
        <begin position="542"/>
        <end position="562"/>
    </location>
</feature>
<feature type="transmembrane region" description="Helical" evidence="2">
    <location>
        <begin position="574"/>
        <end position="595"/>
    </location>
</feature>
<reference evidence="6" key="2">
    <citation type="submission" date="2025-04" db="UniProtKB">
        <authorList>
            <consortium name="RefSeq"/>
        </authorList>
    </citation>
    <scope>IDENTIFICATION</scope>
    <source>
        <strain evidence="6">DH4</strain>
        <tissue evidence="6">Whole body</tissue>
    </source>
</reference>
<feature type="transmembrane region" description="Helical" evidence="2">
    <location>
        <begin position="836"/>
        <end position="857"/>
    </location>
</feature>
<keyword evidence="2" id="KW-1133">Transmembrane helix</keyword>
<dbReference type="PANTHER" id="PTHR11360:SF163">
    <property type="entry name" value="MONOCARBOXYLATE TRANSPORTER 9-LIKE PROTEIN"/>
    <property type="match status" value="1"/>
</dbReference>
<feature type="transmembrane region" description="Helical" evidence="2">
    <location>
        <begin position="396"/>
        <end position="418"/>
    </location>
</feature>
<feature type="transmembrane region" description="Helical" evidence="2">
    <location>
        <begin position="361"/>
        <end position="384"/>
    </location>
</feature>
<dbReference type="InterPro" id="IPR036259">
    <property type="entry name" value="MFS_trans_sf"/>
</dbReference>
<dbReference type="AlphaFoldDB" id="A0A7M7LSU2"/>
<comment type="subcellular location">
    <subcellularLocation>
        <location evidence="1">Membrane</location>
        <topology evidence="1">Multi-pass membrane protein</topology>
    </subcellularLocation>
</comment>
<feature type="transmembrane region" description="Helical" evidence="2">
    <location>
        <begin position="142"/>
        <end position="163"/>
    </location>
</feature>
<evidence type="ECO:0000313" key="5">
    <source>
        <dbReference type="Proteomes" id="UP000005203"/>
    </source>
</evidence>
<feature type="transmembrane region" description="Helical" evidence="2">
    <location>
        <begin position="456"/>
        <end position="473"/>
    </location>
</feature>
<accession>A0A8B6Z6G5</accession>
<feature type="transmembrane region" description="Helical" evidence="2">
    <location>
        <begin position="51"/>
        <end position="71"/>
    </location>
</feature>
<feature type="transmembrane region" description="Helical" evidence="2">
    <location>
        <begin position="517"/>
        <end position="536"/>
    </location>
</feature>
<dbReference type="PROSITE" id="PS50850">
    <property type="entry name" value="MFS"/>
    <property type="match status" value="1"/>
</dbReference>
<feature type="transmembrane region" description="Helical" evidence="2">
    <location>
        <begin position="336"/>
        <end position="355"/>
    </location>
</feature>
<organism evidence="4">
    <name type="scientific">Apis mellifera</name>
    <name type="common">Honeybee</name>
    <dbReference type="NCBI Taxonomy" id="7460"/>
    <lineage>
        <taxon>Eukaryota</taxon>
        <taxon>Metazoa</taxon>
        <taxon>Ecdysozoa</taxon>
        <taxon>Arthropoda</taxon>
        <taxon>Hexapoda</taxon>
        <taxon>Insecta</taxon>
        <taxon>Pterygota</taxon>
        <taxon>Neoptera</taxon>
        <taxon>Endopterygota</taxon>
        <taxon>Hymenoptera</taxon>
        <taxon>Apocrita</taxon>
        <taxon>Aculeata</taxon>
        <taxon>Apoidea</taxon>
        <taxon>Anthophila</taxon>
        <taxon>Apidae</taxon>
        <taxon>Apis</taxon>
    </lineage>
</organism>